<gene>
    <name evidence="2" type="ORF">F2Q69_00003658</name>
</gene>
<dbReference type="EMBL" id="QGKX02001521">
    <property type="protein sequence ID" value="KAF3510046.1"/>
    <property type="molecule type" value="Genomic_DNA"/>
</dbReference>
<evidence type="ECO:0000313" key="3">
    <source>
        <dbReference type="Proteomes" id="UP000712600"/>
    </source>
</evidence>
<accession>A0A8S9P1Z6</accession>
<name>A0A8S9P1Z6_BRACR</name>
<sequence>MNAHIKDGDYPCPFRAPGHFTGFRLDDPTRSPGYIGFPNVEQPNIGAESFEEKEATMKKRLGG</sequence>
<dbReference type="Proteomes" id="UP000712600">
    <property type="component" value="Unassembled WGS sequence"/>
</dbReference>
<feature type="region of interest" description="Disordered" evidence="1">
    <location>
        <begin position="35"/>
        <end position="63"/>
    </location>
</feature>
<evidence type="ECO:0000256" key="1">
    <source>
        <dbReference type="SAM" id="MobiDB-lite"/>
    </source>
</evidence>
<proteinExistence type="predicted"/>
<evidence type="ECO:0000313" key="2">
    <source>
        <dbReference type="EMBL" id="KAF3510046.1"/>
    </source>
</evidence>
<comment type="caution">
    <text evidence="2">The sequence shown here is derived from an EMBL/GenBank/DDBJ whole genome shotgun (WGS) entry which is preliminary data.</text>
</comment>
<dbReference type="AlphaFoldDB" id="A0A8S9P1Z6"/>
<reference evidence="2" key="1">
    <citation type="submission" date="2019-12" db="EMBL/GenBank/DDBJ databases">
        <title>Genome sequencing and annotation of Brassica cretica.</title>
        <authorList>
            <person name="Studholme D.J."/>
            <person name="Sarris P."/>
        </authorList>
    </citation>
    <scope>NUCLEOTIDE SEQUENCE</scope>
    <source>
        <strain evidence="2">PFS-109/04</strain>
        <tissue evidence="2">Leaf</tissue>
    </source>
</reference>
<protein>
    <submittedName>
        <fullName evidence="2">Uncharacterized protein</fullName>
    </submittedName>
</protein>
<organism evidence="2 3">
    <name type="scientific">Brassica cretica</name>
    <name type="common">Mustard</name>
    <dbReference type="NCBI Taxonomy" id="69181"/>
    <lineage>
        <taxon>Eukaryota</taxon>
        <taxon>Viridiplantae</taxon>
        <taxon>Streptophyta</taxon>
        <taxon>Embryophyta</taxon>
        <taxon>Tracheophyta</taxon>
        <taxon>Spermatophyta</taxon>
        <taxon>Magnoliopsida</taxon>
        <taxon>eudicotyledons</taxon>
        <taxon>Gunneridae</taxon>
        <taxon>Pentapetalae</taxon>
        <taxon>rosids</taxon>
        <taxon>malvids</taxon>
        <taxon>Brassicales</taxon>
        <taxon>Brassicaceae</taxon>
        <taxon>Brassiceae</taxon>
        <taxon>Brassica</taxon>
    </lineage>
</organism>